<dbReference type="PROSITE" id="PS51186">
    <property type="entry name" value="GNAT"/>
    <property type="match status" value="1"/>
</dbReference>
<accession>A0A1M4VS24</accession>
<evidence type="ECO:0000313" key="4">
    <source>
        <dbReference type="Proteomes" id="UP000184485"/>
    </source>
</evidence>
<feature type="domain" description="N-acetyltransferase" evidence="2">
    <location>
        <begin position="16"/>
        <end position="174"/>
    </location>
</feature>
<dbReference type="SUPFAM" id="SSF55729">
    <property type="entry name" value="Acyl-CoA N-acyltransferases (Nat)"/>
    <property type="match status" value="1"/>
</dbReference>
<organism evidence="3 4">
    <name type="scientific">Kaistia soli DSM 19436</name>
    <dbReference type="NCBI Taxonomy" id="1122133"/>
    <lineage>
        <taxon>Bacteria</taxon>
        <taxon>Pseudomonadati</taxon>
        <taxon>Pseudomonadota</taxon>
        <taxon>Alphaproteobacteria</taxon>
        <taxon>Hyphomicrobiales</taxon>
        <taxon>Kaistiaceae</taxon>
        <taxon>Kaistia</taxon>
    </lineage>
</organism>
<dbReference type="GO" id="GO:0016747">
    <property type="term" value="F:acyltransferase activity, transferring groups other than amino-acyl groups"/>
    <property type="evidence" value="ECO:0007669"/>
    <property type="project" value="InterPro"/>
</dbReference>
<proteinExistence type="predicted"/>
<reference evidence="3 4" key="1">
    <citation type="submission" date="2016-11" db="EMBL/GenBank/DDBJ databases">
        <authorList>
            <person name="Jaros S."/>
            <person name="Januszkiewicz K."/>
            <person name="Wedrychowicz H."/>
        </authorList>
    </citation>
    <scope>NUCLEOTIDE SEQUENCE [LARGE SCALE GENOMIC DNA]</scope>
    <source>
        <strain evidence="3 4">DSM 19436</strain>
    </source>
</reference>
<keyword evidence="3" id="KW-0808">Transferase</keyword>
<dbReference type="AlphaFoldDB" id="A0A1M4VS24"/>
<evidence type="ECO:0000313" key="3">
    <source>
        <dbReference type="EMBL" id="SHE71836.1"/>
    </source>
</evidence>
<dbReference type="Pfam" id="PF13302">
    <property type="entry name" value="Acetyltransf_3"/>
    <property type="match status" value="1"/>
</dbReference>
<protein>
    <submittedName>
        <fullName evidence="3">Protein N-acetyltransferase, RimJ/RimL family</fullName>
    </submittedName>
</protein>
<dbReference type="OrthoDB" id="6293260at2"/>
<dbReference type="Gene3D" id="3.40.630.30">
    <property type="match status" value="1"/>
</dbReference>
<dbReference type="InterPro" id="IPR051531">
    <property type="entry name" value="N-acetyltransferase"/>
</dbReference>
<name>A0A1M4VS24_9HYPH</name>
<keyword evidence="4" id="KW-1185">Reference proteome</keyword>
<dbReference type="STRING" id="1122133.SAMN02745157_0781"/>
<dbReference type="RefSeq" id="WP_073051446.1">
    <property type="nucleotide sequence ID" value="NZ_FQUP01000001.1"/>
</dbReference>
<gene>
    <name evidence="3" type="ORF">SAMN02745157_0781</name>
</gene>
<dbReference type="PANTHER" id="PTHR43792">
    <property type="entry name" value="GNAT FAMILY, PUTATIVE (AFU_ORTHOLOGUE AFUA_3G00765)-RELATED-RELATED"/>
    <property type="match status" value="1"/>
</dbReference>
<sequence length="199" mass="22249">MPVRPPARLPIATDRLILRPSIGQDAHRALEIRSDWNVSRMLSMASFPPDPAATERWFADHEREWTAGEAYRFAIVIDGRMVGLVDIDGVDENKGTLGYWIDGSAWGRGYASEAAGAVVHFAFGTLGLARLEAGHAFDNETSGRVLRKLGFYNLDSVRRFSHPRGTDIMQYRYALDSKSTTSSPPRTFRPSRDRPRRAG</sequence>
<evidence type="ECO:0000256" key="1">
    <source>
        <dbReference type="SAM" id="MobiDB-lite"/>
    </source>
</evidence>
<feature type="compositionally biased region" description="Low complexity" evidence="1">
    <location>
        <begin position="179"/>
        <end position="188"/>
    </location>
</feature>
<evidence type="ECO:0000259" key="2">
    <source>
        <dbReference type="PROSITE" id="PS51186"/>
    </source>
</evidence>
<feature type="region of interest" description="Disordered" evidence="1">
    <location>
        <begin position="177"/>
        <end position="199"/>
    </location>
</feature>
<dbReference type="EMBL" id="FQUP01000001">
    <property type="protein sequence ID" value="SHE71836.1"/>
    <property type="molecule type" value="Genomic_DNA"/>
</dbReference>
<dbReference type="Proteomes" id="UP000184485">
    <property type="component" value="Unassembled WGS sequence"/>
</dbReference>
<dbReference type="InterPro" id="IPR000182">
    <property type="entry name" value="GNAT_dom"/>
</dbReference>
<dbReference type="InterPro" id="IPR016181">
    <property type="entry name" value="Acyl_CoA_acyltransferase"/>
</dbReference>